<protein>
    <recommendedName>
        <fullName evidence="4">Protein TIFY</fullName>
    </recommendedName>
    <alternativeName>
        <fullName evidence="4">Jasmonate ZIM domain-containing protein</fullName>
    </alternativeName>
</protein>
<dbReference type="GO" id="GO:0005634">
    <property type="term" value="C:nucleus"/>
    <property type="evidence" value="ECO:0007669"/>
    <property type="project" value="UniProtKB-SubCell"/>
</dbReference>
<dbReference type="InterPro" id="IPR040390">
    <property type="entry name" value="TIFY/JAZ"/>
</dbReference>
<evidence type="ECO:0000313" key="7">
    <source>
        <dbReference type="EMBL" id="MQM10916.1"/>
    </source>
</evidence>
<feature type="region of interest" description="Disordered" evidence="5">
    <location>
        <begin position="233"/>
        <end position="303"/>
    </location>
</feature>
<proteinExistence type="inferred from homology"/>
<evidence type="ECO:0000313" key="8">
    <source>
        <dbReference type="Proteomes" id="UP000652761"/>
    </source>
</evidence>
<comment type="function">
    <text evidence="4">Repressor of jasmonate responses.</text>
</comment>
<dbReference type="InterPro" id="IPR010399">
    <property type="entry name" value="Tify_dom"/>
</dbReference>
<dbReference type="PROSITE" id="PS51320">
    <property type="entry name" value="TIFY"/>
    <property type="match status" value="1"/>
</dbReference>
<comment type="domain">
    <text evidence="4">The jas domain is required for interaction with COI1.</text>
</comment>
<keyword evidence="4" id="KW-0539">Nucleus</keyword>
<evidence type="ECO:0000256" key="3">
    <source>
        <dbReference type="ARBA" id="ARBA00022843"/>
    </source>
</evidence>
<evidence type="ECO:0000256" key="1">
    <source>
        <dbReference type="ARBA" id="ARBA00008614"/>
    </source>
</evidence>
<dbReference type="OrthoDB" id="1937734at2759"/>
<evidence type="ECO:0000259" key="6">
    <source>
        <dbReference type="PROSITE" id="PS51320"/>
    </source>
</evidence>
<feature type="region of interest" description="Disordered" evidence="5">
    <location>
        <begin position="68"/>
        <end position="87"/>
    </location>
</feature>
<dbReference type="GO" id="GO:0009611">
    <property type="term" value="P:response to wounding"/>
    <property type="evidence" value="ECO:0007669"/>
    <property type="project" value="UniProtKB-UniRule"/>
</dbReference>
<sequence>MDNLVEIGGRRSGDRAASSFSATCRRLSQYLKEKGSFGELSLGMVASPFRVEGKPEMLRTLNLLPRVEASSGGSDDEPPADRDAVPDHPVELLPRCTVMPDFNREQKNAPITIFYGGKLVVFNNFTADKAKELLDMAGKACQHPAQKSPVEQPAPATVAPAQHHPAPAGATAAPVSKTTPAAAAGAVAATAVDSAATPAVAKQEAAPSNTPQPAASDLPIARRVSLNRFLEKRKDRITAKAPYQVNASSGAPGSSSSPPAKGEENGREWLGLGPQGASKAEVDSAGGWRALPKLPANSGSDRG</sequence>
<feature type="region of interest" description="Disordered" evidence="5">
    <location>
        <begin position="144"/>
        <end position="175"/>
    </location>
</feature>
<dbReference type="InterPro" id="IPR018467">
    <property type="entry name" value="CCT_CS"/>
</dbReference>
<dbReference type="Pfam" id="PF09425">
    <property type="entry name" value="Jas_motif"/>
    <property type="match status" value="1"/>
</dbReference>
<dbReference type="PANTHER" id="PTHR33077:SF140">
    <property type="entry name" value="PROTEIN TIFY 10B"/>
    <property type="match status" value="1"/>
</dbReference>
<evidence type="ECO:0000256" key="4">
    <source>
        <dbReference type="RuleBase" id="RU369065"/>
    </source>
</evidence>
<evidence type="ECO:0000256" key="5">
    <source>
        <dbReference type="SAM" id="MobiDB-lite"/>
    </source>
</evidence>
<name>A0A843WT05_COLES</name>
<gene>
    <name evidence="7" type="ORF">Taro_043814</name>
</gene>
<keyword evidence="2 4" id="KW-1184">Jasmonic acid signaling pathway</keyword>
<reference evidence="7" key="1">
    <citation type="submission" date="2017-07" db="EMBL/GenBank/DDBJ databases">
        <title>Taro Niue Genome Assembly and Annotation.</title>
        <authorList>
            <person name="Atibalentja N."/>
            <person name="Keating K."/>
            <person name="Fields C.J."/>
        </authorList>
    </citation>
    <scope>NUCLEOTIDE SEQUENCE</scope>
    <source>
        <strain evidence="7">Niue_2</strain>
        <tissue evidence="7">Leaf</tissue>
    </source>
</reference>
<dbReference type="PANTHER" id="PTHR33077">
    <property type="entry name" value="PROTEIN TIFY 4A-RELATED-RELATED"/>
    <property type="match status" value="1"/>
</dbReference>
<feature type="compositionally biased region" description="Low complexity" evidence="5">
    <location>
        <begin position="247"/>
        <end position="260"/>
    </location>
</feature>
<dbReference type="Proteomes" id="UP000652761">
    <property type="component" value="Unassembled WGS sequence"/>
</dbReference>
<dbReference type="AlphaFoldDB" id="A0A843WT05"/>
<evidence type="ECO:0000256" key="2">
    <source>
        <dbReference type="ARBA" id="ARBA00022819"/>
    </source>
</evidence>
<dbReference type="EMBL" id="NMUH01004820">
    <property type="protein sequence ID" value="MQM10916.1"/>
    <property type="molecule type" value="Genomic_DNA"/>
</dbReference>
<dbReference type="Pfam" id="PF06200">
    <property type="entry name" value="tify"/>
    <property type="match status" value="1"/>
</dbReference>
<organism evidence="7 8">
    <name type="scientific">Colocasia esculenta</name>
    <name type="common">Wild taro</name>
    <name type="synonym">Arum esculentum</name>
    <dbReference type="NCBI Taxonomy" id="4460"/>
    <lineage>
        <taxon>Eukaryota</taxon>
        <taxon>Viridiplantae</taxon>
        <taxon>Streptophyta</taxon>
        <taxon>Embryophyta</taxon>
        <taxon>Tracheophyta</taxon>
        <taxon>Spermatophyta</taxon>
        <taxon>Magnoliopsida</taxon>
        <taxon>Liliopsida</taxon>
        <taxon>Araceae</taxon>
        <taxon>Aroideae</taxon>
        <taxon>Colocasieae</taxon>
        <taxon>Colocasia</taxon>
    </lineage>
</organism>
<dbReference type="GO" id="GO:2000022">
    <property type="term" value="P:regulation of jasmonic acid mediated signaling pathway"/>
    <property type="evidence" value="ECO:0007669"/>
    <property type="project" value="UniProtKB-UniRule"/>
</dbReference>
<keyword evidence="3" id="KW-0832">Ubl conjugation</keyword>
<comment type="subcellular location">
    <subcellularLocation>
        <location evidence="4">Nucleus</location>
    </subcellularLocation>
</comment>
<dbReference type="GO" id="GO:0031347">
    <property type="term" value="P:regulation of defense response"/>
    <property type="evidence" value="ECO:0007669"/>
    <property type="project" value="UniProtKB-UniRule"/>
</dbReference>
<feature type="compositionally biased region" description="Low complexity" evidence="5">
    <location>
        <begin position="153"/>
        <end position="175"/>
    </location>
</feature>
<comment type="similarity">
    <text evidence="1 4">Belongs to the TIFY/JAZ family.</text>
</comment>
<dbReference type="SMART" id="SM00979">
    <property type="entry name" value="TIFY"/>
    <property type="match status" value="1"/>
</dbReference>
<comment type="caution">
    <text evidence="7">The sequence shown here is derived from an EMBL/GenBank/DDBJ whole genome shotgun (WGS) entry which is preliminary data.</text>
</comment>
<keyword evidence="8" id="KW-1185">Reference proteome</keyword>
<feature type="domain" description="Tify" evidence="6">
    <location>
        <begin position="104"/>
        <end position="139"/>
    </location>
</feature>
<accession>A0A843WT05</accession>